<name>A0A1I7TWG0_9PELO</name>
<keyword evidence="1" id="KW-0472">Membrane</keyword>
<feature type="transmembrane region" description="Helical" evidence="1">
    <location>
        <begin position="129"/>
        <end position="149"/>
    </location>
</feature>
<dbReference type="AlphaFoldDB" id="A0A1I7TWG0"/>
<feature type="transmembrane region" description="Helical" evidence="1">
    <location>
        <begin position="90"/>
        <end position="109"/>
    </location>
</feature>
<evidence type="ECO:0000313" key="3">
    <source>
        <dbReference type="WBParaSite" id="Csp11.Scaffold629.g12470.t1"/>
    </source>
</evidence>
<accession>A0A1I7TWG0</accession>
<sequence length="238" mass="27681">MPSRVNLHMDHILMHPFFEMSLDDQQRRISTAALVSPATYFLLRMVHLATRIKFPVTGPNEILFIDSIMAGMICYTCSHLRFLQCCGRMIIVVFFRIFCLFFLFCSIYMQPKWYQVHKNPVDRFICWGLIFIHVIATSFCITMCLTIFVQEQVYHFYNWNAIKTMLCPPRNHRRPPEYHDAIANNALPPSYEEAVGTRPPEYNASNTPPVISPAHSSVNIHRYNASYQGAVEEAETMF</sequence>
<dbReference type="Proteomes" id="UP000095282">
    <property type="component" value="Unplaced"/>
</dbReference>
<proteinExistence type="predicted"/>
<keyword evidence="1" id="KW-0812">Transmembrane</keyword>
<feature type="transmembrane region" description="Helical" evidence="1">
    <location>
        <begin position="62"/>
        <end position="83"/>
    </location>
</feature>
<dbReference type="WBParaSite" id="Csp11.Scaffold629.g12470.t1">
    <property type="protein sequence ID" value="Csp11.Scaffold629.g12470.t1"/>
    <property type="gene ID" value="Csp11.Scaffold629.g12470"/>
</dbReference>
<organism evidence="2 3">
    <name type="scientific">Caenorhabditis tropicalis</name>
    <dbReference type="NCBI Taxonomy" id="1561998"/>
    <lineage>
        <taxon>Eukaryota</taxon>
        <taxon>Metazoa</taxon>
        <taxon>Ecdysozoa</taxon>
        <taxon>Nematoda</taxon>
        <taxon>Chromadorea</taxon>
        <taxon>Rhabditida</taxon>
        <taxon>Rhabditina</taxon>
        <taxon>Rhabditomorpha</taxon>
        <taxon>Rhabditoidea</taxon>
        <taxon>Rhabditidae</taxon>
        <taxon>Peloderinae</taxon>
        <taxon>Caenorhabditis</taxon>
    </lineage>
</organism>
<protein>
    <submittedName>
        <fullName evidence="3">Transmembrane protein</fullName>
    </submittedName>
</protein>
<feature type="transmembrane region" description="Helical" evidence="1">
    <location>
        <begin position="29"/>
        <end position="50"/>
    </location>
</feature>
<dbReference type="eggNOG" id="ENOG502TI08">
    <property type="taxonomic scope" value="Eukaryota"/>
</dbReference>
<reference evidence="3" key="1">
    <citation type="submission" date="2016-11" db="UniProtKB">
        <authorList>
            <consortium name="WormBaseParasite"/>
        </authorList>
    </citation>
    <scope>IDENTIFICATION</scope>
</reference>
<evidence type="ECO:0000313" key="2">
    <source>
        <dbReference type="Proteomes" id="UP000095282"/>
    </source>
</evidence>
<evidence type="ECO:0000256" key="1">
    <source>
        <dbReference type="SAM" id="Phobius"/>
    </source>
</evidence>
<keyword evidence="1" id="KW-1133">Transmembrane helix</keyword>
<keyword evidence="2" id="KW-1185">Reference proteome</keyword>